<accession>A0ABT4HLD9</accession>
<dbReference type="RefSeq" id="WP_268787115.1">
    <property type="nucleotide sequence ID" value="NZ_JAPQYE010000011.1"/>
</dbReference>
<organism evidence="2 3">
    <name type="scientific">Mycolicibacterium iranicum</name>
    <name type="common">Mycobacterium iranicum</name>
    <dbReference type="NCBI Taxonomy" id="912594"/>
    <lineage>
        <taxon>Bacteria</taxon>
        <taxon>Bacillati</taxon>
        <taxon>Actinomycetota</taxon>
        <taxon>Actinomycetes</taxon>
        <taxon>Mycobacteriales</taxon>
        <taxon>Mycobacteriaceae</taxon>
        <taxon>Mycolicibacterium</taxon>
    </lineage>
</organism>
<proteinExistence type="predicted"/>
<reference evidence="2" key="1">
    <citation type="submission" date="2022-12" db="EMBL/GenBank/DDBJ databases">
        <title>Whole genome sequence of Mycolicibacterium iranicum strain SBH312.</title>
        <authorList>
            <person name="Jani J."/>
            <person name="Arifin Mustapha Z."/>
            <person name="Ahmed K."/>
            <person name="Kai Ling C."/>
        </authorList>
    </citation>
    <scope>NUCLEOTIDE SEQUENCE</scope>
    <source>
        <strain evidence="2">SBH312</strain>
    </source>
</reference>
<dbReference type="Proteomes" id="UP001084650">
    <property type="component" value="Unassembled WGS sequence"/>
</dbReference>
<comment type="caution">
    <text evidence="2">The sequence shown here is derived from an EMBL/GenBank/DDBJ whole genome shotgun (WGS) entry which is preliminary data.</text>
</comment>
<evidence type="ECO:0000256" key="1">
    <source>
        <dbReference type="SAM" id="MobiDB-lite"/>
    </source>
</evidence>
<feature type="region of interest" description="Disordered" evidence="1">
    <location>
        <begin position="1"/>
        <end position="38"/>
    </location>
</feature>
<sequence>MSDDPTPPPQRRSRDERRRYSERRAERTGAAAAKRGRPWTIGDARIALDLSLPVTEAAIQVGRTASAVESLRFKWRRGTLAESLALQVPPPPPPHTSDDAGKGRP</sequence>
<evidence type="ECO:0000313" key="3">
    <source>
        <dbReference type="Proteomes" id="UP001084650"/>
    </source>
</evidence>
<evidence type="ECO:0000313" key="2">
    <source>
        <dbReference type="EMBL" id="MCZ0730589.1"/>
    </source>
</evidence>
<feature type="compositionally biased region" description="Basic and acidic residues" evidence="1">
    <location>
        <begin position="12"/>
        <end position="27"/>
    </location>
</feature>
<feature type="compositionally biased region" description="Pro residues" evidence="1">
    <location>
        <begin position="1"/>
        <end position="10"/>
    </location>
</feature>
<gene>
    <name evidence="2" type="ORF">OY187_21295</name>
</gene>
<name>A0ABT4HLD9_MYCIR</name>
<dbReference type="EMBL" id="JAPQYE010000011">
    <property type="protein sequence ID" value="MCZ0730589.1"/>
    <property type="molecule type" value="Genomic_DNA"/>
</dbReference>
<feature type="compositionally biased region" description="Basic and acidic residues" evidence="1">
    <location>
        <begin position="96"/>
        <end position="105"/>
    </location>
</feature>
<feature type="region of interest" description="Disordered" evidence="1">
    <location>
        <begin position="82"/>
        <end position="105"/>
    </location>
</feature>
<protein>
    <submittedName>
        <fullName evidence="2">Uncharacterized protein</fullName>
    </submittedName>
</protein>
<keyword evidence="3" id="KW-1185">Reference proteome</keyword>